<feature type="domain" description="Glycosyl transferase family 1" evidence="3">
    <location>
        <begin position="189"/>
        <end position="328"/>
    </location>
</feature>
<proteinExistence type="predicted"/>
<dbReference type="PANTHER" id="PTHR45947">
    <property type="entry name" value="SULFOQUINOVOSYL TRANSFERASE SQD2"/>
    <property type="match status" value="1"/>
</dbReference>
<protein>
    <recommendedName>
        <fullName evidence="6">Glycosyltransferase subfamily 4-like N-terminal domain-containing protein</fullName>
    </recommendedName>
</protein>
<evidence type="ECO:0000256" key="1">
    <source>
        <dbReference type="ARBA" id="ARBA00022676"/>
    </source>
</evidence>
<dbReference type="InterPro" id="IPR001296">
    <property type="entry name" value="Glyco_trans_1"/>
</dbReference>
<dbReference type="AlphaFoldDB" id="A0A6J4TN97"/>
<evidence type="ECO:0000256" key="2">
    <source>
        <dbReference type="ARBA" id="ARBA00022679"/>
    </source>
</evidence>
<dbReference type="GO" id="GO:1901137">
    <property type="term" value="P:carbohydrate derivative biosynthetic process"/>
    <property type="evidence" value="ECO:0007669"/>
    <property type="project" value="UniProtKB-ARBA"/>
</dbReference>
<reference evidence="5" key="1">
    <citation type="submission" date="2020-02" db="EMBL/GenBank/DDBJ databases">
        <authorList>
            <person name="Meier V. D."/>
        </authorList>
    </citation>
    <scope>NUCLEOTIDE SEQUENCE</scope>
    <source>
        <strain evidence="5">AVDCRST_MAG79</strain>
    </source>
</reference>
<dbReference type="Gene3D" id="3.40.50.2000">
    <property type="entry name" value="Glycogen Phosphorylase B"/>
    <property type="match status" value="2"/>
</dbReference>
<dbReference type="InterPro" id="IPR050194">
    <property type="entry name" value="Glycosyltransferase_grp1"/>
</dbReference>
<accession>A0A6J4TN97</accession>
<keyword evidence="2" id="KW-0808">Transferase</keyword>
<dbReference type="Pfam" id="PF13439">
    <property type="entry name" value="Glyco_transf_4"/>
    <property type="match status" value="1"/>
</dbReference>
<feature type="domain" description="Glycosyltransferase subfamily 4-like N-terminal" evidence="4">
    <location>
        <begin position="37"/>
        <end position="173"/>
    </location>
</feature>
<sequence>MRPIVVAIGHRPRVSLRILVVSTMRPTPAAPQFGIFVARQAEALVRLGAQVTSVGAERGPRGVLRTPSRYARLAGRAVAAARRTRPEVVVGHFLVPGGEVARLAARAARAPYVLVAHGQDVTNAETSGPLRRLTQRALDGADALVVVAPSLEDRLRAVVRVGCPVAVIDVGVDRRIFHPGDRDVAAHALGPEPDRPLVVQVGNLIDRKNPVRLAEAVALLRERRGAGELWIAGDGPLAGRLAEASHVRLLGAVAPDDIPRVLRAADCAALVALREGYGLGAIEAVACGVPTVVSAGIPVAADLPVEAAVAVEPESVVAIADGLERALGLPRNAPAGQAVADEHALDRQADRLLEVLARVVEDRAGR</sequence>
<organism evidence="5">
    <name type="scientific">uncultured Thermoleophilia bacterium</name>
    <dbReference type="NCBI Taxonomy" id="1497501"/>
    <lineage>
        <taxon>Bacteria</taxon>
        <taxon>Bacillati</taxon>
        <taxon>Actinomycetota</taxon>
        <taxon>Thermoleophilia</taxon>
        <taxon>environmental samples</taxon>
    </lineage>
</organism>
<name>A0A6J4TN97_9ACTN</name>
<evidence type="ECO:0000313" key="5">
    <source>
        <dbReference type="EMBL" id="CAA9528321.1"/>
    </source>
</evidence>
<dbReference type="Pfam" id="PF00534">
    <property type="entry name" value="Glycos_transf_1"/>
    <property type="match status" value="1"/>
</dbReference>
<evidence type="ECO:0000259" key="4">
    <source>
        <dbReference type="Pfam" id="PF13439"/>
    </source>
</evidence>
<dbReference type="PANTHER" id="PTHR45947:SF15">
    <property type="entry name" value="TEICHURONIC ACID BIOSYNTHESIS GLYCOSYLTRANSFERASE TUAC-RELATED"/>
    <property type="match status" value="1"/>
</dbReference>
<gene>
    <name evidence="5" type="ORF">AVDCRST_MAG79-696</name>
</gene>
<dbReference type="SUPFAM" id="SSF53756">
    <property type="entry name" value="UDP-Glycosyltransferase/glycogen phosphorylase"/>
    <property type="match status" value="1"/>
</dbReference>
<dbReference type="EMBL" id="CADCWC010000133">
    <property type="protein sequence ID" value="CAA9528321.1"/>
    <property type="molecule type" value="Genomic_DNA"/>
</dbReference>
<dbReference type="GO" id="GO:0016757">
    <property type="term" value="F:glycosyltransferase activity"/>
    <property type="evidence" value="ECO:0007669"/>
    <property type="project" value="UniProtKB-KW"/>
</dbReference>
<evidence type="ECO:0008006" key="6">
    <source>
        <dbReference type="Google" id="ProtNLM"/>
    </source>
</evidence>
<evidence type="ECO:0000259" key="3">
    <source>
        <dbReference type="Pfam" id="PF00534"/>
    </source>
</evidence>
<keyword evidence="1" id="KW-0328">Glycosyltransferase</keyword>
<dbReference type="InterPro" id="IPR028098">
    <property type="entry name" value="Glyco_trans_4-like_N"/>
</dbReference>